<accession>A0A8H4RZ57</accession>
<keyword evidence="1" id="KW-0479">Metal-binding</keyword>
<dbReference type="GO" id="GO:0004497">
    <property type="term" value="F:monooxygenase activity"/>
    <property type="evidence" value="ECO:0007669"/>
    <property type="project" value="InterPro"/>
</dbReference>
<evidence type="ECO:0000313" key="2">
    <source>
        <dbReference type="EMBL" id="KAF4637192.1"/>
    </source>
</evidence>
<dbReference type="AlphaFoldDB" id="A0A8H4RZ57"/>
<dbReference type="PANTHER" id="PTHR24305">
    <property type="entry name" value="CYTOCHROME P450"/>
    <property type="match status" value="1"/>
</dbReference>
<organism evidence="2 3">
    <name type="scientific">Cudoniella acicularis</name>
    <dbReference type="NCBI Taxonomy" id="354080"/>
    <lineage>
        <taxon>Eukaryota</taxon>
        <taxon>Fungi</taxon>
        <taxon>Dikarya</taxon>
        <taxon>Ascomycota</taxon>
        <taxon>Pezizomycotina</taxon>
        <taxon>Leotiomycetes</taxon>
        <taxon>Helotiales</taxon>
        <taxon>Tricladiaceae</taxon>
        <taxon>Cudoniella</taxon>
    </lineage>
</organism>
<dbReference type="GO" id="GO:0016705">
    <property type="term" value="F:oxidoreductase activity, acting on paired donors, with incorporation or reduction of molecular oxygen"/>
    <property type="evidence" value="ECO:0007669"/>
    <property type="project" value="InterPro"/>
</dbReference>
<comment type="cofactor">
    <cofactor evidence="1">
        <name>heme</name>
        <dbReference type="ChEBI" id="CHEBI:30413"/>
    </cofactor>
</comment>
<name>A0A8H4RZ57_9HELO</name>
<dbReference type="InterPro" id="IPR036396">
    <property type="entry name" value="Cyt_P450_sf"/>
</dbReference>
<keyword evidence="1" id="KW-0408">Iron</keyword>
<evidence type="ECO:0008006" key="4">
    <source>
        <dbReference type="Google" id="ProtNLM"/>
    </source>
</evidence>
<dbReference type="Gene3D" id="1.10.630.10">
    <property type="entry name" value="Cytochrome P450"/>
    <property type="match status" value="1"/>
</dbReference>
<dbReference type="EMBL" id="JAAMPI010000032">
    <property type="protein sequence ID" value="KAF4637192.1"/>
    <property type="molecule type" value="Genomic_DNA"/>
</dbReference>
<reference evidence="2 3" key="1">
    <citation type="submission" date="2020-03" db="EMBL/GenBank/DDBJ databases">
        <title>Draft Genome Sequence of Cudoniella acicularis.</title>
        <authorList>
            <person name="Buettner E."/>
            <person name="Kellner H."/>
        </authorList>
    </citation>
    <scope>NUCLEOTIDE SEQUENCE [LARGE SCALE GENOMIC DNA]</scope>
    <source>
        <strain evidence="2 3">DSM 108380</strain>
    </source>
</reference>
<proteinExistence type="predicted"/>
<dbReference type="PRINTS" id="PR00463">
    <property type="entry name" value="EP450I"/>
</dbReference>
<protein>
    <recommendedName>
        <fullName evidence="4">Pisatin demethylase</fullName>
    </recommendedName>
</protein>
<dbReference type="PANTHER" id="PTHR24305:SF168">
    <property type="entry name" value="P450, PUTATIVE (EUROFUNG)-RELATED"/>
    <property type="match status" value="1"/>
</dbReference>
<comment type="caution">
    <text evidence="2">The sequence shown here is derived from an EMBL/GenBank/DDBJ whole genome shotgun (WGS) entry which is preliminary data.</text>
</comment>
<dbReference type="Proteomes" id="UP000566819">
    <property type="component" value="Unassembled WGS sequence"/>
</dbReference>
<dbReference type="Pfam" id="PF00067">
    <property type="entry name" value="p450"/>
    <property type="match status" value="1"/>
</dbReference>
<keyword evidence="1" id="KW-0349">Heme</keyword>
<evidence type="ECO:0000313" key="3">
    <source>
        <dbReference type="Proteomes" id="UP000566819"/>
    </source>
</evidence>
<gene>
    <name evidence="2" type="ORF">G7Y89_g902</name>
</gene>
<feature type="binding site" description="axial binding residue" evidence="1">
    <location>
        <position position="433"/>
    </location>
    <ligand>
        <name>heme</name>
        <dbReference type="ChEBI" id="CHEBI:30413"/>
    </ligand>
    <ligandPart>
        <name>Fe</name>
        <dbReference type="ChEBI" id="CHEBI:18248"/>
    </ligandPart>
</feature>
<dbReference type="OrthoDB" id="1470350at2759"/>
<dbReference type="PRINTS" id="PR00385">
    <property type="entry name" value="P450"/>
</dbReference>
<dbReference type="InterPro" id="IPR002401">
    <property type="entry name" value="Cyt_P450_E_grp-I"/>
</dbReference>
<dbReference type="InterPro" id="IPR050121">
    <property type="entry name" value="Cytochrome_P450_monoxygenase"/>
</dbReference>
<sequence length="635" mass="71457">MTTLYSFIEYLYTARYQILLLVVGPIIWQQWRSYRRLSHFKGPSFAAFSNLWMSSAIATNKQYLELYRVCQKYGELARIGPNLLLTSDPDLIQRRQKIEVGRDNMFSTIDENLHTHRRAQMAIGYSGKEIDGLEAMVDKHILSFVDLIRKKYITVDSDLKPLDIAIRAGFFTMDVITDIAFGQTWGCLSKDEDVGEWFATQELVMPITIQVSTLPWLASLLRIPFIAQFIMPSEKDKTGAGRLLRIVKEVVEKRSNSGGYENQRDMMASFFRHGLSKSEAVTEAGLQIIAGADTTATAIRATLLFVITNPPVYRKLQAEIDATQINNPVITDEQAKTLPYLQAVLKEGLRMWPITTAVLPKVTPPNGDTFKGRYIPGGTEIGLCWWGLQRNKEIYGEDSAVFRPERWLRASGQKLENMERTAALAFGYGRYQCLGKNIAQLELNKVFFELLRNFEFTLIDPTVISNLHQAHLKMVYKTTSHPTTDSKMPQFPHIPHADASPDTVRAYFTNILHGYQGIHETQAREIASRWKYGKGADILYYDARTFQGIFGAEVGFLLYGYMRGDMKAAAASSSTSSLTTVAKCSSLGKARSGFEDAWTEIKKVGEGVVGKFSGRITCGKFFSARLSNGIHILAP</sequence>
<dbReference type="InterPro" id="IPR001128">
    <property type="entry name" value="Cyt_P450"/>
</dbReference>
<dbReference type="SUPFAM" id="SSF48264">
    <property type="entry name" value="Cytochrome P450"/>
    <property type="match status" value="1"/>
</dbReference>
<dbReference type="GO" id="GO:0020037">
    <property type="term" value="F:heme binding"/>
    <property type="evidence" value="ECO:0007669"/>
    <property type="project" value="InterPro"/>
</dbReference>
<evidence type="ECO:0000256" key="1">
    <source>
        <dbReference type="PIRSR" id="PIRSR602401-1"/>
    </source>
</evidence>
<keyword evidence="3" id="KW-1185">Reference proteome</keyword>
<dbReference type="GO" id="GO:0005506">
    <property type="term" value="F:iron ion binding"/>
    <property type="evidence" value="ECO:0007669"/>
    <property type="project" value="InterPro"/>
</dbReference>
<dbReference type="CDD" id="cd11060">
    <property type="entry name" value="CYP57A1-like"/>
    <property type="match status" value="1"/>
</dbReference>